<protein>
    <submittedName>
        <fullName evidence="1">Uncharacterized protein</fullName>
    </submittedName>
</protein>
<evidence type="ECO:0000313" key="1">
    <source>
        <dbReference type="EMBL" id="MCF7222573.1"/>
    </source>
</evidence>
<reference evidence="1 2" key="3">
    <citation type="submission" date="2022-01" db="EMBL/GenBank/DDBJ databases">
        <authorList>
            <person name="Zhou L.Y."/>
        </authorList>
    </citation>
    <scope>NUCLEOTIDE SEQUENCE [LARGE SCALE GENOMIC DNA]</scope>
    <source>
        <strain evidence="1 2">TLK-CK17</strain>
    </source>
</reference>
<dbReference type="EMBL" id="JAKJPO010000007">
    <property type="protein sequence ID" value="MCF7222573.1"/>
    <property type="molecule type" value="Genomic_DNA"/>
</dbReference>
<reference evidence="1 2" key="2">
    <citation type="submission" date="2022-01" db="EMBL/GenBank/DDBJ databases">
        <title>Lysobacter chinensis sp. nov., a bacterium isolated from cow dung compost.</title>
        <authorList>
            <person name="Liu Y."/>
        </authorList>
    </citation>
    <scope>NUCLEOTIDE SEQUENCE [LARGE SCALE GENOMIC DNA]</scope>
    <source>
        <strain evidence="1 2">TLK-CK17</strain>
    </source>
</reference>
<sequence>MEAPDASTVDSTAVDAPLPANEAGEADWLAVEKAMGADCGGGAITDPPLGDIACSGQLPEHLAWFLRNIPDGHPFLTAAEREDAAQARQSFKAVSGLGQRPDFVAVIHHFSLFWIRSLEGPDPDTTVYLVYGPQCDATWSDPVDKCFPDDAYLREFKLYRVHKGGRPEDVTRELTPPAPSLTPAERRRYGVYLHPDGDAKATDVKLDVSRLAYVPVLRWVLRPVQEGDYQPPPMPSSDPRAFDDHDWGSTSIAHFGFLVWTGERFELRETVPPGLWPCRTVRSSEHACGARYDSHADRYLDHRESTEPKRKGP</sequence>
<organism evidence="1 2">
    <name type="scientific">Marilutibacter chinensis</name>
    <dbReference type="NCBI Taxonomy" id="2912247"/>
    <lineage>
        <taxon>Bacteria</taxon>
        <taxon>Pseudomonadati</taxon>
        <taxon>Pseudomonadota</taxon>
        <taxon>Gammaproteobacteria</taxon>
        <taxon>Lysobacterales</taxon>
        <taxon>Lysobacteraceae</taxon>
        <taxon>Marilutibacter</taxon>
    </lineage>
</organism>
<reference evidence="2" key="1">
    <citation type="submission" date="2022-01" db="EMBL/GenBank/DDBJ databases">
        <title>Lysobacter chinensis sp. nov., a bacterium isolated from cow dung compost.</title>
        <authorList>
            <person name="Zhou L.Y."/>
        </authorList>
    </citation>
    <scope>NUCLEOTIDE SEQUENCE [LARGE SCALE GENOMIC DNA]</scope>
    <source>
        <strain evidence="2">TLK-CK17</strain>
    </source>
</reference>
<proteinExistence type="predicted"/>
<comment type="caution">
    <text evidence="1">The sequence shown here is derived from an EMBL/GenBank/DDBJ whole genome shotgun (WGS) entry which is preliminary data.</text>
</comment>
<dbReference type="Proteomes" id="UP001430796">
    <property type="component" value="Unassembled WGS sequence"/>
</dbReference>
<keyword evidence="2" id="KW-1185">Reference proteome</keyword>
<name>A0ABS9HWA5_9GAMM</name>
<gene>
    <name evidence="1" type="ORF">L3V18_12380</name>
</gene>
<accession>A0ABS9HWA5</accession>
<evidence type="ECO:0000313" key="2">
    <source>
        <dbReference type="Proteomes" id="UP001430796"/>
    </source>
</evidence>